<protein>
    <recommendedName>
        <fullName evidence="1">F-box domain-containing protein</fullName>
    </recommendedName>
</protein>
<evidence type="ECO:0000313" key="3">
    <source>
        <dbReference type="Proteomes" id="UP000008021"/>
    </source>
</evidence>
<dbReference type="InterPro" id="IPR036047">
    <property type="entry name" value="F-box-like_dom_sf"/>
</dbReference>
<dbReference type="AlphaFoldDB" id="A0A0E0E865"/>
<dbReference type="Proteomes" id="UP000008021">
    <property type="component" value="Chromosome 7"/>
</dbReference>
<keyword evidence="3" id="KW-1185">Reference proteome</keyword>
<dbReference type="SMART" id="SM00256">
    <property type="entry name" value="FBOX"/>
    <property type="match status" value="1"/>
</dbReference>
<dbReference type="PANTHER" id="PTHR34591:SF52">
    <property type="entry name" value="F-BOX DOMAIN-CONTAINING PROTEIN"/>
    <property type="match status" value="1"/>
</dbReference>
<feature type="domain" description="F-box" evidence="1">
    <location>
        <begin position="1"/>
        <end position="45"/>
    </location>
</feature>
<dbReference type="Pfam" id="PF00646">
    <property type="entry name" value="F-box"/>
    <property type="match status" value="1"/>
</dbReference>
<reference evidence="2" key="2">
    <citation type="submission" date="2018-05" db="EMBL/GenBank/DDBJ databases">
        <title>OmerRS3 (Oryza meridionalis Reference Sequence Version 3).</title>
        <authorList>
            <person name="Zhang J."/>
            <person name="Kudrna D."/>
            <person name="Lee S."/>
            <person name="Talag J."/>
            <person name="Welchert J."/>
            <person name="Wing R.A."/>
        </authorList>
    </citation>
    <scope>NUCLEOTIDE SEQUENCE [LARGE SCALE GENOMIC DNA]</scope>
    <source>
        <strain evidence="2">cv. OR44</strain>
    </source>
</reference>
<evidence type="ECO:0000313" key="2">
    <source>
        <dbReference type="EnsemblPlants" id="OMERI07G03580.1"/>
    </source>
</evidence>
<dbReference type="Gramene" id="OMERI07G03580.1">
    <property type="protein sequence ID" value="OMERI07G03580.1"/>
    <property type="gene ID" value="OMERI07G03580"/>
</dbReference>
<organism evidence="2">
    <name type="scientific">Oryza meridionalis</name>
    <dbReference type="NCBI Taxonomy" id="40149"/>
    <lineage>
        <taxon>Eukaryota</taxon>
        <taxon>Viridiplantae</taxon>
        <taxon>Streptophyta</taxon>
        <taxon>Embryophyta</taxon>
        <taxon>Tracheophyta</taxon>
        <taxon>Spermatophyta</taxon>
        <taxon>Magnoliopsida</taxon>
        <taxon>Liliopsida</taxon>
        <taxon>Poales</taxon>
        <taxon>Poaceae</taxon>
        <taxon>BOP clade</taxon>
        <taxon>Oryzoideae</taxon>
        <taxon>Oryzeae</taxon>
        <taxon>Oryzinae</taxon>
        <taxon>Oryza</taxon>
    </lineage>
</organism>
<reference evidence="2" key="1">
    <citation type="submission" date="2015-04" db="UniProtKB">
        <authorList>
            <consortium name="EnsemblPlants"/>
        </authorList>
    </citation>
    <scope>IDENTIFICATION</scope>
</reference>
<proteinExistence type="predicted"/>
<dbReference type="PROSITE" id="PS50181">
    <property type="entry name" value="FBOX"/>
    <property type="match status" value="1"/>
</dbReference>
<dbReference type="HOGENOM" id="CLU_030606_0_0_1"/>
<dbReference type="PANTHER" id="PTHR34591">
    <property type="entry name" value="OS03G0653100 PROTEIN-RELATED"/>
    <property type="match status" value="1"/>
</dbReference>
<dbReference type="STRING" id="40149.A0A0E0E865"/>
<sequence length="419" mass="48490">MALSLPDDVVAAVLRRLPPWDLAVSRCVCKAWRRVVDARRLLRTDLLPLSLGGILLNYHDSWFTQFLSRPTTGAAVSCRLDYMVPPPAERGFDIMPPIYVKDHYNGLLLLHDCVVNPATRQWELLPLRPTPLTEPAPPGMCCSQDEYLVFDPTLSPNYELLIVPNVPYKLDDDDEEQECEEYEWPPSTLILPVFSSKTGSWEERTFGREGEAAGMLPTMVGSRRYNDHQCGYWGGALYICCSDCFVMRILPSDNKYRVIRMPTEDREHRHFYLGKSIKGIHGASLFQGSQLQVWILNDPCGQVEWVLKHNIEDIFPIMPNLNYDEQQRDGPWTLQQYNYRPCFDDDYYVEHEPIVEEKFEWDSDSDNVLEPGSRSKDCCIYFLGFHPYKEIVFLCDKFDRVLAYKWSSSKLQDLGKVFT</sequence>
<dbReference type="Gene3D" id="1.20.1280.50">
    <property type="match status" value="1"/>
</dbReference>
<accession>A0A0E0E865</accession>
<dbReference type="eggNOG" id="ENOG502R415">
    <property type="taxonomic scope" value="Eukaryota"/>
</dbReference>
<evidence type="ECO:0000259" key="1">
    <source>
        <dbReference type="PROSITE" id="PS50181"/>
    </source>
</evidence>
<dbReference type="InterPro" id="IPR001810">
    <property type="entry name" value="F-box_dom"/>
</dbReference>
<dbReference type="EnsemblPlants" id="OMERI07G03580.1">
    <property type="protein sequence ID" value="OMERI07G03580.1"/>
    <property type="gene ID" value="OMERI07G03580"/>
</dbReference>
<dbReference type="SUPFAM" id="SSF81383">
    <property type="entry name" value="F-box domain"/>
    <property type="match status" value="1"/>
</dbReference>
<name>A0A0E0E865_9ORYZ</name>